<organism evidence="2 3">
    <name type="scientific">Marinomonas piezotolerans</name>
    <dbReference type="NCBI Taxonomy" id="2213058"/>
    <lineage>
        <taxon>Bacteria</taxon>
        <taxon>Pseudomonadati</taxon>
        <taxon>Pseudomonadota</taxon>
        <taxon>Gammaproteobacteria</taxon>
        <taxon>Oceanospirillales</taxon>
        <taxon>Oceanospirillaceae</taxon>
        <taxon>Marinomonas</taxon>
    </lineage>
</organism>
<comment type="caution">
    <text evidence="2">The sequence shown here is derived from an EMBL/GenBank/DDBJ whole genome shotgun (WGS) entry which is preliminary data.</text>
</comment>
<dbReference type="AlphaFoldDB" id="A0A370U944"/>
<evidence type="ECO:0000256" key="1">
    <source>
        <dbReference type="SAM" id="SignalP"/>
    </source>
</evidence>
<feature type="chain" id="PRO_5017042284" description="Peptidylprolyl isomerase" evidence="1">
    <location>
        <begin position="24"/>
        <end position="257"/>
    </location>
</feature>
<reference evidence="2 3" key="1">
    <citation type="submission" date="2018-06" db="EMBL/GenBank/DDBJ databases">
        <title>Marinomonas sp. YLB-05 draft genome sequence.</title>
        <authorList>
            <person name="Yu L."/>
            <person name="Tang X."/>
        </authorList>
    </citation>
    <scope>NUCLEOTIDE SEQUENCE [LARGE SCALE GENOMIC DNA]</scope>
    <source>
        <strain evidence="2 3">YLB-05</strain>
    </source>
</reference>
<gene>
    <name evidence="2" type="ORF">DN730_07885</name>
</gene>
<evidence type="ECO:0000313" key="3">
    <source>
        <dbReference type="Proteomes" id="UP000254326"/>
    </source>
</evidence>
<sequence>MIKKSFCCTLMAAMAMGAGVASAQTHEVPSPASTDKTDKRFSFPSKTHFLMAVDLQIDARIQYKDVSNLIGIESMQPSDKLAIYRGMRKAMLKHAARKWDSGVADDYGRKLAPILGWRSHYGTHQNELQNRLILFRFAQESKPSKRVLELYEEKVVHSVTLAEKQQAIEKGNCQNKLVSIADYVFYQQLGSTMAQDSDAMDLALMYETLEPCQRVKLERQLANHKPGLSKAEIEQRIINVKSSSISPVILSYSQDQR</sequence>
<dbReference type="EMBL" id="QKRA01000003">
    <property type="protein sequence ID" value="RDL44316.1"/>
    <property type="molecule type" value="Genomic_DNA"/>
</dbReference>
<keyword evidence="3" id="KW-1185">Reference proteome</keyword>
<name>A0A370U944_9GAMM</name>
<evidence type="ECO:0000313" key="2">
    <source>
        <dbReference type="EMBL" id="RDL44316.1"/>
    </source>
</evidence>
<dbReference type="OrthoDB" id="6105621at2"/>
<protein>
    <recommendedName>
        <fullName evidence="4">Peptidylprolyl isomerase</fullName>
    </recommendedName>
</protein>
<keyword evidence="1" id="KW-0732">Signal</keyword>
<proteinExistence type="predicted"/>
<dbReference type="Proteomes" id="UP000254326">
    <property type="component" value="Unassembled WGS sequence"/>
</dbReference>
<dbReference type="RefSeq" id="WP_115467579.1">
    <property type="nucleotide sequence ID" value="NZ_QKRA01000003.1"/>
</dbReference>
<evidence type="ECO:0008006" key="4">
    <source>
        <dbReference type="Google" id="ProtNLM"/>
    </source>
</evidence>
<feature type="signal peptide" evidence="1">
    <location>
        <begin position="1"/>
        <end position="23"/>
    </location>
</feature>
<accession>A0A370U944</accession>